<evidence type="ECO:0000313" key="2">
    <source>
        <dbReference type="Proteomes" id="UP000036471"/>
    </source>
</evidence>
<comment type="caution">
    <text evidence="1">The sequence shown here is derived from an EMBL/GenBank/DDBJ whole genome shotgun (WGS) entry which is preliminary data.</text>
</comment>
<reference evidence="1 2" key="1">
    <citation type="submission" date="2014-11" db="EMBL/GenBank/DDBJ databases">
        <title>Comparative genomics of Methylobacterium species.</title>
        <authorList>
            <person name="Chaudhry V."/>
            <person name="Patil P.B."/>
        </authorList>
    </citation>
    <scope>NUCLEOTIDE SEQUENCE [LARGE SCALE GENOMIC DNA]</scope>
    <source>
        <strain evidence="1 2">SE3.6</strain>
    </source>
</reference>
<organism evidence="1 2">
    <name type="scientific">Methylobacterium indicum</name>
    <dbReference type="NCBI Taxonomy" id="1775910"/>
    <lineage>
        <taxon>Bacteria</taxon>
        <taxon>Pseudomonadati</taxon>
        <taxon>Pseudomonadota</taxon>
        <taxon>Alphaproteobacteria</taxon>
        <taxon>Hyphomicrobiales</taxon>
        <taxon>Methylobacteriaceae</taxon>
        <taxon>Methylobacterium</taxon>
    </lineage>
</organism>
<accession>A0ABR5GSF6</accession>
<keyword evidence="2" id="KW-1185">Reference proteome</keyword>
<evidence type="ECO:0000313" key="1">
    <source>
        <dbReference type="EMBL" id="KMO12183.1"/>
    </source>
</evidence>
<name>A0ABR5GSF6_9HYPH</name>
<dbReference type="EMBL" id="JTHG01000362">
    <property type="protein sequence ID" value="KMO12183.1"/>
    <property type="molecule type" value="Genomic_DNA"/>
</dbReference>
<gene>
    <name evidence="1" type="ORF">QR79_28700</name>
</gene>
<protein>
    <submittedName>
        <fullName evidence="1">Uncharacterized protein</fullName>
    </submittedName>
</protein>
<dbReference type="Proteomes" id="UP000036471">
    <property type="component" value="Unassembled WGS sequence"/>
</dbReference>
<sequence length="128" mass="13961">MRVTAEAVAIDKALDALLGAIIAHDAERDAQPSETPLRANFVSFDDLASISPRQADLGEMLADPIGYALRESVMRLGREVFRLSGGTDAMRATLERVAGMNPRQYGHRATIMDKAWDGIGNDADRWCS</sequence>
<proteinExistence type="predicted"/>